<evidence type="ECO:0000313" key="8">
    <source>
        <dbReference type="Proteomes" id="UP000831495"/>
    </source>
</evidence>
<name>A0ABY4P854_9LACO</name>
<evidence type="ECO:0000256" key="4">
    <source>
        <dbReference type="ARBA" id="ARBA00022807"/>
    </source>
</evidence>
<keyword evidence="5" id="KW-0732">Signal</keyword>
<accession>A0ABY4P854</accession>
<gene>
    <name evidence="7" type="ORF">MOO45_06775</name>
</gene>
<dbReference type="EMBL" id="CP093366">
    <property type="protein sequence ID" value="UQS81890.1"/>
    <property type="molecule type" value="Genomic_DNA"/>
</dbReference>
<keyword evidence="2" id="KW-0645">Protease</keyword>
<protein>
    <submittedName>
        <fullName evidence="7">CHAP domain-containing protein</fullName>
    </submittedName>
</protein>
<dbReference type="RefSeq" id="WP_249514158.1">
    <property type="nucleotide sequence ID" value="NZ_CP093366.1"/>
</dbReference>
<evidence type="ECO:0000256" key="1">
    <source>
        <dbReference type="ARBA" id="ARBA00007074"/>
    </source>
</evidence>
<dbReference type="InterPro" id="IPR000064">
    <property type="entry name" value="NLP_P60_dom"/>
</dbReference>
<evidence type="ECO:0000256" key="5">
    <source>
        <dbReference type="SAM" id="SignalP"/>
    </source>
</evidence>
<keyword evidence="3" id="KW-0378">Hydrolase</keyword>
<dbReference type="Gene3D" id="3.90.1720.10">
    <property type="entry name" value="endopeptidase domain like (from Nostoc punctiforme)"/>
    <property type="match status" value="1"/>
</dbReference>
<dbReference type="Proteomes" id="UP000831495">
    <property type="component" value="Chromosome"/>
</dbReference>
<dbReference type="SUPFAM" id="SSF54001">
    <property type="entry name" value="Cysteine proteinases"/>
    <property type="match status" value="1"/>
</dbReference>
<reference evidence="7" key="1">
    <citation type="journal article" date="2022" name="Int. J. Syst. Evol. Microbiol.">
        <title>Apilactobacillus apisilvae sp. nov., Nicolia spurrieriana gen. nov. sp. nov., Bombilactobacillus folatiphilus sp. nov. and Bombilactobacillus thymidiniphilus sp. nov., four new lactic acid bacterial isolates from stingless bees Tetragonula carbonaria and Austroplebeia australis.</title>
        <authorList>
            <person name="Oliphant S.A."/>
            <person name="Watson-Haigh N.S."/>
            <person name="Sumby K.M."/>
            <person name="Gardner J."/>
            <person name="Groom S."/>
            <person name="Jiranek V."/>
        </authorList>
    </citation>
    <scope>NUCLEOTIDE SEQUENCE</scope>
    <source>
        <strain evidence="7">SG4_D2</strain>
    </source>
</reference>
<sequence>MMNKMNGVLTVGTLAVAGVTLMASRPTMAKADTQATKIATTTQQSHAINLYNSKGEFLAKRILPVNTQWLVGQVAYFDGGSQNFQHALMYQVARNEWLPAADSNLNVTPVDVPTINLDSGQTTAAPTAPVNTAASSQQTAPVVNNGDAVSTARSMLGDFNYGATHGVGNIGSVANPNPNGVTDCSGFVWLALAKAGDRVPANMGWYTKSMEDDAKGAHQWLQAIDPSQAQAGDVVIVNTNYGSGQNGHTAILEGPWQNVAPASNMTPVIQMGGRTTAQGVNEDGFATSFLSLLQGNYTLTFARPIHQ</sequence>
<evidence type="ECO:0000313" key="7">
    <source>
        <dbReference type="EMBL" id="UQS81890.1"/>
    </source>
</evidence>
<evidence type="ECO:0000256" key="3">
    <source>
        <dbReference type="ARBA" id="ARBA00022801"/>
    </source>
</evidence>
<feature type="signal peptide" evidence="5">
    <location>
        <begin position="1"/>
        <end position="29"/>
    </location>
</feature>
<proteinExistence type="inferred from homology"/>
<feature type="domain" description="NlpC/P60" evidence="6">
    <location>
        <begin position="181"/>
        <end position="253"/>
    </location>
</feature>
<feature type="chain" id="PRO_5046682396" evidence="5">
    <location>
        <begin position="30"/>
        <end position="307"/>
    </location>
</feature>
<dbReference type="Pfam" id="PF00877">
    <property type="entry name" value="NLPC_P60"/>
    <property type="match status" value="1"/>
</dbReference>
<evidence type="ECO:0000259" key="6">
    <source>
        <dbReference type="Pfam" id="PF00877"/>
    </source>
</evidence>
<keyword evidence="4" id="KW-0788">Thiol protease</keyword>
<evidence type="ECO:0000256" key="2">
    <source>
        <dbReference type="ARBA" id="ARBA00022670"/>
    </source>
</evidence>
<keyword evidence="8" id="KW-1185">Reference proteome</keyword>
<organism evidence="7 8">
    <name type="scientific">Bombilactobacillus folatiphilus</name>
    <dbReference type="NCBI Taxonomy" id="2923362"/>
    <lineage>
        <taxon>Bacteria</taxon>
        <taxon>Bacillati</taxon>
        <taxon>Bacillota</taxon>
        <taxon>Bacilli</taxon>
        <taxon>Lactobacillales</taxon>
        <taxon>Lactobacillaceae</taxon>
        <taxon>Bombilactobacillus</taxon>
    </lineage>
</organism>
<comment type="similarity">
    <text evidence="1">Belongs to the peptidase C40 family.</text>
</comment>
<dbReference type="InterPro" id="IPR038765">
    <property type="entry name" value="Papain-like_cys_pep_sf"/>
</dbReference>